<dbReference type="Proteomes" id="UP000054538">
    <property type="component" value="Unassembled WGS sequence"/>
</dbReference>
<feature type="transmembrane region" description="Helical" evidence="1">
    <location>
        <begin position="102"/>
        <end position="120"/>
    </location>
</feature>
<dbReference type="AlphaFoldDB" id="A0A0D0CFY9"/>
<dbReference type="OrthoDB" id="2971182at2759"/>
<keyword evidence="1" id="KW-0472">Membrane</keyword>
<reference evidence="3" key="2">
    <citation type="submission" date="2015-01" db="EMBL/GenBank/DDBJ databases">
        <title>Evolutionary Origins and Diversification of the Mycorrhizal Mutualists.</title>
        <authorList>
            <consortium name="DOE Joint Genome Institute"/>
            <consortium name="Mycorrhizal Genomics Consortium"/>
            <person name="Kohler A."/>
            <person name="Kuo A."/>
            <person name="Nagy L.G."/>
            <person name="Floudas D."/>
            <person name="Copeland A."/>
            <person name="Barry K.W."/>
            <person name="Cichocki N."/>
            <person name="Veneault-Fourrey C."/>
            <person name="LaButti K."/>
            <person name="Lindquist E.A."/>
            <person name="Lipzen A."/>
            <person name="Lundell T."/>
            <person name="Morin E."/>
            <person name="Murat C."/>
            <person name="Riley R."/>
            <person name="Ohm R."/>
            <person name="Sun H."/>
            <person name="Tunlid A."/>
            <person name="Henrissat B."/>
            <person name="Grigoriev I.V."/>
            <person name="Hibbett D.S."/>
            <person name="Martin F."/>
        </authorList>
    </citation>
    <scope>NUCLEOTIDE SEQUENCE [LARGE SCALE GENOMIC DNA]</scope>
    <source>
        <strain evidence="3">Ve08.2h10</strain>
    </source>
</reference>
<feature type="transmembrane region" description="Helical" evidence="1">
    <location>
        <begin position="26"/>
        <end position="46"/>
    </location>
</feature>
<keyword evidence="1" id="KW-0812">Transmembrane</keyword>
<keyword evidence="3" id="KW-1185">Reference proteome</keyword>
<evidence type="ECO:0000313" key="3">
    <source>
        <dbReference type="Proteomes" id="UP000054538"/>
    </source>
</evidence>
<keyword evidence="1" id="KW-1133">Transmembrane helix</keyword>
<proteinExistence type="predicted"/>
<evidence type="ECO:0000313" key="2">
    <source>
        <dbReference type="EMBL" id="KIK81672.1"/>
    </source>
</evidence>
<dbReference type="EMBL" id="KN825753">
    <property type="protein sequence ID" value="KIK81672.1"/>
    <property type="molecule type" value="Genomic_DNA"/>
</dbReference>
<protein>
    <submittedName>
        <fullName evidence="2">Uncharacterized protein</fullName>
    </submittedName>
</protein>
<evidence type="ECO:0000256" key="1">
    <source>
        <dbReference type="SAM" id="Phobius"/>
    </source>
</evidence>
<accession>A0A0D0CFY9</accession>
<organism evidence="2 3">
    <name type="scientific">Paxillus rubicundulus Ve08.2h10</name>
    <dbReference type="NCBI Taxonomy" id="930991"/>
    <lineage>
        <taxon>Eukaryota</taxon>
        <taxon>Fungi</taxon>
        <taxon>Dikarya</taxon>
        <taxon>Basidiomycota</taxon>
        <taxon>Agaricomycotina</taxon>
        <taxon>Agaricomycetes</taxon>
        <taxon>Agaricomycetidae</taxon>
        <taxon>Boletales</taxon>
        <taxon>Paxilineae</taxon>
        <taxon>Paxillaceae</taxon>
        <taxon>Paxillus</taxon>
    </lineage>
</organism>
<gene>
    <name evidence="2" type="ORF">PAXRUDRAFT_747794</name>
</gene>
<sequence length="122" mass="13920">MQYWITFMVQVFYAHRVWIISGYNRVITLVVVASTTAQFLLGLMIMGDIIRTPTFEALSFSKYTPWAAIASATCDAMITSSVFYYLRPARTGVVRRGNIKRLNFVFIQMGLLSFMNSLAMHT</sequence>
<feature type="transmembrane region" description="Helical" evidence="1">
    <location>
        <begin position="66"/>
        <end position="86"/>
    </location>
</feature>
<reference evidence="2 3" key="1">
    <citation type="submission" date="2014-04" db="EMBL/GenBank/DDBJ databases">
        <authorList>
            <consortium name="DOE Joint Genome Institute"/>
            <person name="Kuo A."/>
            <person name="Kohler A."/>
            <person name="Jargeat P."/>
            <person name="Nagy L.G."/>
            <person name="Floudas D."/>
            <person name="Copeland A."/>
            <person name="Barry K.W."/>
            <person name="Cichocki N."/>
            <person name="Veneault-Fourrey C."/>
            <person name="LaButti K."/>
            <person name="Lindquist E.A."/>
            <person name="Lipzen A."/>
            <person name="Lundell T."/>
            <person name="Morin E."/>
            <person name="Murat C."/>
            <person name="Sun H."/>
            <person name="Tunlid A."/>
            <person name="Henrissat B."/>
            <person name="Grigoriev I.V."/>
            <person name="Hibbett D.S."/>
            <person name="Martin F."/>
            <person name="Nordberg H.P."/>
            <person name="Cantor M.N."/>
            <person name="Hua S.X."/>
        </authorList>
    </citation>
    <scope>NUCLEOTIDE SEQUENCE [LARGE SCALE GENOMIC DNA]</scope>
    <source>
        <strain evidence="2 3">Ve08.2h10</strain>
    </source>
</reference>
<dbReference type="HOGENOM" id="CLU_2027478_0_0_1"/>
<name>A0A0D0CFY9_9AGAM</name>
<dbReference type="InParanoid" id="A0A0D0CFY9"/>